<keyword evidence="3" id="KW-1185">Reference proteome</keyword>
<dbReference type="CDD" id="cd00085">
    <property type="entry name" value="HNHc"/>
    <property type="match status" value="1"/>
</dbReference>
<evidence type="ECO:0000259" key="1">
    <source>
        <dbReference type="SMART" id="SM00507"/>
    </source>
</evidence>
<keyword evidence="2" id="KW-0540">Nuclease</keyword>
<dbReference type="GO" id="GO:0004519">
    <property type="term" value="F:endonuclease activity"/>
    <property type="evidence" value="ECO:0007669"/>
    <property type="project" value="UniProtKB-KW"/>
</dbReference>
<dbReference type="RefSeq" id="WP_014804444.1">
    <property type="nucleotide sequence ID" value="NC_018020.1"/>
</dbReference>
<dbReference type="InterPro" id="IPR002711">
    <property type="entry name" value="HNH"/>
</dbReference>
<dbReference type="GO" id="GO:0008270">
    <property type="term" value="F:zinc ion binding"/>
    <property type="evidence" value="ECO:0007669"/>
    <property type="project" value="InterPro"/>
</dbReference>
<dbReference type="OrthoDB" id="378745at2"/>
<reference evidence="2 3" key="1">
    <citation type="submission" date="2012-06" db="EMBL/GenBank/DDBJ databases">
        <title>The complete chromosome of genome of Turneriella parva DSM 21527.</title>
        <authorList>
            <consortium name="US DOE Joint Genome Institute (JGI-PGF)"/>
            <person name="Lucas S."/>
            <person name="Han J."/>
            <person name="Lapidus A."/>
            <person name="Bruce D."/>
            <person name="Goodwin L."/>
            <person name="Pitluck S."/>
            <person name="Peters L."/>
            <person name="Kyrpides N."/>
            <person name="Mavromatis K."/>
            <person name="Ivanova N."/>
            <person name="Mikhailova N."/>
            <person name="Chertkov O."/>
            <person name="Detter J.C."/>
            <person name="Tapia R."/>
            <person name="Han C."/>
            <person name="Land M."/>
            <person name="Hauser L."/>
            <person name="Markowitz V."/>
            <person name="Cheng J.-F."/>
            <person name="Hugenholtz P."/>
            <person name="Woyke T."/>
            <person name="Wu D."/>
            <person name="Gronow S."/>
            <person name="Wellnitz S."/>
            <person name="Brambilla E."/>
            <person name="Klenk H.-P."/>
            <person name="Eisen J.A."/>
        </authorList>
    </citation>
    <scope>NUCLEOTIDE SEQUENCE [LARGE SCALE GENOMIC DNA]</scope>
    <source>
        <strain evidence="3">ATCC BAA-1111 / DSM 21527 / NCTC 11395 / H</strain>
    </source>
</reference>
<dbReference type="EMBL" id="CP002959">
    <property type="protein sequence ID" value="AFM13945.1"/>
    <property type="molecule type" value="Genomic_DNA"/>
</dbReference>
<dbReference type="Pfam" id="PF01844">
    <property type="entry name" value="HNH"/>
    <property type="match status" value="1"/>
</dbReference>
<evidence type="ECO:0000313" key="3">
    <source>
        <dbReference type="Proteomes" id="UP000006048"/>
    </source>
</evidence>
<keyword evidence="2" id="KW-0378">Hydrolase</keyword>
<gene>
    <name evidence="2" type="ordered locus">Turpa_3307</name>
</gene>
<evidence type="ECO:0000313" key="2">
    <source>
        <dbReference type="EMBL" id="AFM13945.1"/>
    </source>
</evidence>
<dbReference type="HOGENOM" id="CLU_1170256_0_0_12"/>
<dbReference type="Gene3D" id="1.10.30.50">
    <property type="match status" value="1"/>
</dbReference>
<dbReference type="Proteomes" id="UP000006048">
    <property type="component" value="Chromosome"/>
</dbReference>
<proteinExistence type="predicted"/>
<dbReference type="AlphaFoldDB" id="I4B9I8"/>
<protein>
    <submittedName>
        <fullName evidence="2">HNH endonuclease</fullName>
    </submittedName>
</protein>
<accession>I4B9I8</accession>
<keyword evidence="2" id="KW-0255">Endonuclease</keyword>
<feature type="domain" description="HNH nuclease" evidence="1">
    <location>
        <begin position="171"/>
        <end position="231"/>
    </location>
</feature>
<organism evidence="2 3">
    <name type="scientific">Turneriella parva (strain ATCC BAA-1111 / DSM 21527 / NCTC 11395 / H)</name>
    <name type="common">Leptospira parva</name>
    <dbReference type="NCBI Taxonomy" id="869212"/>
    <lineage>
        <taxon>Bacteria</taxon>
        <taxon>Pseudomonadati</taxon>
        <taxon>Spirochaetota</taxon>
        <taxon>Spirochaetia</taxon>
        <taxon>Leptospirales</taxon>
        <taxon>Leptospiraceae</taxon>
        <taxon>Turneriella</taxon>
    </lineage>
</organism>
<sequence length="237" mass="27159">MATYLFIAKPEYNPELVNKTEGANWSCGKKTKPGDTALVYVTGKGICLEWRLVSKPKENARWGYACRVKLVRRIEPPISFPELREKIQWKPIELRFRGYNTLSIPDEVLRQLAKLRRNITTVFQPEDDSFEKDLRKSLNLTAKERRERLAKAKIKPLKRKSTATVFQRNPDVVAEVLARAKGRCESCKKPAPFKRVSDGSPYLEVHHLIRLIDGGDDSVANATALCPNCHRRMHFGQ</sequence>
<dbReference type="REBASE" id="49095">
    <property type="entry name" value="Tpa21527ORF3307P"/>
</dbReference>
<dbReference type="SMART" id="SM00507">
    <property type="entry name" value="HNHc"/>
    <property type="match status" value="1"/>
</dbReference>
<name>I4B9I8_TURPD</name>
<dbReference type="InterPro" id="IPR003615">
    <property type="entry name" value="HNH_nuc"/>
</dbReference>
<dbReference type="GO" id="GO:0003676">
    <property type="term" value="F:nucleic acid binding"/>
    <property type="evidence" value="ECO:0007669"/>
    <property type="project" value="InterPro"/>
</dbReference>
<dbReference type="KEGG" id="tpx:Turpa_3307"/>